<keyword evidence="10" id="KW-1133">Transmembrane helix</keyword>
<evidence type="ECO:0000256" key="2">
    <source>
        <dbReference type="ARBA" id="ARBA00012438"/>
    </source>
</evidence>
<dbReference type="InterPro" id="IPR011712">
    <property type="entry name" value="Sig_transdc_His_kin_sub3_dim/P"/>
</dbReference>
<evidence type="ECO:0000256" key="1">
    <source>
        <dbReference type="ARBA" id="ARBA00000085"/>
    </source>
</evidence>
<sequence>MQRGTHDPSRRTTDTPARPTPASTPSPASASASTPSPASASASTPSPASASASTPSPASASASASARASTSASAASASASVAARARFALDALEHLVSGLGTGILALVALLWLAVTAVACLVGVGLFLLPSALHAVRAVADRERARLSRWGPEIIGPPPLPSGLRAAVTDRTVRREVCWVATHGVPGMLLGAIGLTLPLNAAHDLSFPLWWHLVPESAATAAAGWWSVHDWPGALFVLLMGAGWLAVILLWMPALARLQAWPGRRLLRPDADTDLVLRVAELTATRAAALDAHATELRRIERSLHDGTQNRLVAVTVLIGAARRALTRDPADADAALGRAQDAAEQALAELRAVVRGILPPVLADRSLPDALTALAADCPVPCAIDADVPGRCAASVEATAYFVVAEALTNIAKHSGASRATVTVRRRDDRLCLTVHDDGRGGAEETGGTGLTGIRRRTEAHDGTMELASPTGGPTTLEVTLPCGL</sequence>
<keyword evidence="7" id="KW-0067">ATP-binding</keyword>
<feature type="region of interest" description="Disordered" evidence="9">
    <location>
        <begin position="1"/>
        <end position="61"/>
    </location>
</feature>
<dbReference type="PANTHER" id="PTHR24421:SF10">
    <property type="entry name" value="NITRATE_NITRITE SENSOR PROTEIN NARQ"/>
    <property type="match status" value="1"/>
</dbReference>
<keyword evidence="6 12" id="KW-0418">Kinase</keyword>
<dbReference type="GO" id="GO:0016301">
    <property type="term" value="F:kinase activity"/>
    <property type="evidence" value="ECO:0007669"/>
    <property type="project" value="UniProtKB-KW"/>
</dbReference>
<evidence type="ECO:0000256" key="5">
    <source>
        <dbReference type="ARBA" id="ARBA00022741"/>
    </source>
</evidence>
<keyword evidence="13" id="KW-1185">Reference proteome</keyword>
<feature type="transmembrane region" description="Helical" evidence="10">
    <location>
        <begin position="233"/>
        <end position="255"/>
    </location>
</feature>
<proteinExistence type="predicted"/>
<keyword evidence="3" id="KW-0597">Phosphoprotein</keyword>
<evidence type="ECO:0000256" key="4">
    <source>
        <dbReference type="ARBA" id="ARBA00022679"/>
    </source>
</evidence>
<dbReference type="Pfam" id="PF07730">
    <property type="entry name" value="HisKA_3"/>
    <property type="match status" value="1"/>
</dbReference>
<dbReference type="EC" id="2.7.13.3" evidence="2"/>
<feature type="domain" description="Histidine kinase/HSP90-like ATPase" evidence="11">
    <location>
        <begin position="395"/>
        <end position="485"/>
    </location>
</feature>
<protein>
    <recommendedName>
        <fullName evidence="2">histidine kinase</fullName>
        <ecNumber evidence="2">2.7.13.3</ecNumber>
    </recommendedName>
</protein>
<keyword evidence="10" id="KW-0472">Membrane</keyword>
<evidence type="ECO:0000256" key="7">
    <source>
        <dbReference type="ARBA" id="ARBA00022840"/>
    </source>
</evidence>
<evidence type="ECO:0000256" key="10">
    <source>
        <dbReference type="SAM" id="Phobius"/>
    </source>
</evidence>
<feature type="compositionally biased region" description="Low complexity" evidence="9">
    <location>
        <begin position="25"/>
        <end position="61"/>
    </location>
</feature>
<dbReference type="SMART" id="SM00387">
    <property type="entry name" value="HATPase_c"/>
    <property type="match status" value="1"/>
</dbReference>
<keyword evidence="10" id="KW-0812">Transmembrane</keyword>
<dbReference type="CDD" id="cd16917">
    <property type="entry name" value="HATPase_UhpB-NarQ-NarX-like"/>
    <property type="match status" value="1"/>
</dbReference>
<feature type="transmembrane region" description="Helical" evidence="10">
    <location>
        <begin position="94"/>
        <end position="114"/>
    </location>
</feature>
<evidence type="ECO:0000259" key="11">
    <source>
        <dbReference type="SMART" id="SM00387"/>
    </source>
</evidence>
<dbReference type="PANTHER" id="PTHR24421">
    <property type="entry name" value="NITRATE/NITRITE SENSOR PROTEIN NARX-RELATED"/>
    <property type="match status" value="1"/>
</dbReference>
<dbReference type="InterPro" id="IPR050482">
    <property type="entry name" value="Sensor_HK_TwoCompSys"/>
</dbReference>
<evidence type="ECO:0000256" key="8">
    <source>
        <dbReference type="ARBA" id="ARBA00023012"/>
    </source>
</evidence>
<dbReference type="Pfam" id="PF02518">
    <property type="entry name" value="HATPase_c"/>
    <property type="match status" value="1"/>
</dbReference>
<dbReference type="Pfam" id="PF13796">
    <property type="entry name" value="Sensor"/>
    <property type="match status" value="1"/>
</dbReference>
<dbReference type="Gene3D" id="1.20.5.1930">
    <property type="match status" value="1"/>
</dbReference>
<organism evidence="12 13">
    <name type="scientific">Streptomyces pratens</name>
    <dbReference type="NCBI Taxonomy" id="887456"/>
    <lineage>
        <taxon>Bacteria</taxon>
        <taxon>Bacillati</taxon>
        <taxon>Actinomycetota</taxon>
        <taxon>Actinomycetes</taxon>
        <taxon>Kitasatosporales</taxon>
        <taxon>Streptomycetaceae</taxon>
        <taxon>Streptomyces</taxon>
    </lineage>
</organism>
<gene>
    <name evidence="12" type="ORF">ACFP50_31245</name>
</gene>
<dbReference type="Proteomes" id="UP001596242">
    <property type="component" value="Unassembled WGS sequence"/>
</dbReference>
<dbReference type="EMBL" id="JBHSPT010000091">
    <property type="protein sequence ID" value="MFC6059724.1"/>
    <property type="molecule type" value="Genomic_DNA"/>
</dbReference>
<keyword evidence="5" id="KW-0547">Nucleotide-binding</keyword>
<accession>A0ABW1M7N7</accession>
<evidence type="ECO:0000256" key="6">
    <source>
        <dbReference type="ARBA" id="ARBA00022777"/>
    </source>
</evidence>
<dbReference type="InterPro" id="IPR036890">
    <property type="entry name" value="HATPase_C_sf"/>
</dbReference>
<comment type="catalytic activity">
    <reaction evidence="1">
        <text>ATP + protein L-histidine = ADP + protein N-phospho-L-histidine.</text>
        <dbReference type="EC" id="2.7.13.3"/>
    </reaction>
</comment>
<dbReference type="InterPro" id="IPR025828">
    <property type="entry name" value="Put_sensor_dom"/>
</dbReference>
<reference evidence="13" key="1">
    <citation type="journal article" date="2019" name="Int. J. Syst. Evol. Microbiol.">
        <title>The Global Catalogue of Microorganisms (GCM) 10K type strain sequencing project: providing services to taxonomists for standard genome sequencing and annotation.</title>
        <authorList>
            <consortium name="The Broad Institute Genomics Platform"/>
            <consortium name="The Broad Institute Genome Sequencing Center for Infectious Disease"/>
            <person name="Wu L."/>
            <person name="Ma J."/>
        </authorList>
    </citation>
    <scope>NUCLEOTIDE SEQUENCE [LARGE SCALE GENOMIC DNA]</scope>
    <source>
        <strain evidence="13">JCM 12763</strain>
    </source>
</reference>
<keyword evidence="8" id="KW-0902">Two-component regulatory system</keyword>
<evidence type="ECO:0000256" key="3">
    <source>
        <dbReference type="ARBA" id="ARBA00022553"/>
    </source>
</evidence>
<dbReference type="InterPro" id="IPR003594">
    <property type="entry name" value="HATPase_dom"/>
</dbReference>
<dbReference type="RefSeq" id="WP_386404495.1">
    <property type="nucleotide sequence ID" value="NZ_JBHSPT010000091.1"/>
</dbReference>
<evidence type="ECO:0000313" key="12">
    <source>
        <dbReference type="EMBL" id="MFC6059724.1"/>
    </source>
</evidence>
<feature type="transmembrane region" description="Helical" evidence="10">
    <location>
        <begin position="120"/>
        <end position="139"/>
    </location>
</feature>
<feature type="transmembrane region" description="Helical" evidence="10">
    <location>
        <begin position="176"/>
        <end position="198"/>
    </location>
</feature>
<keyword evidence="4" id="KW-0808">Transferase</keyword>
<name>A0ABW1M7N7_9ACTN</name>
<evidence type="ECO:0000256" key="9">
    <source>
        <dbReference type="SAM" id="MobiDB-lite"/>
    </source>
</evidence>
<dbReference type="SUPFAM" id="SSF55874">
    <property type="entry name" value="ATPase domain of HSP90 chaperone/DNA topoisomerase II/histidine kinase"/>
    <property type="match status" value="1"/>
</dbReference>
<evidence type="ECO:0000313" key="13">
    <source>
        <dbReference type="Proteomes" id="UP001596242"/>
    </source>
</evidence>
<dbReference type="Gene3D" id="3.30.565.10">
    <property type="entry name" value="Histidine kinase-like ATPase, C-terminal domain"/>
    <property type="match status" value="1"/>
</dbReference>
<comment type="caution">
    <text evidence="12">The sequence shown here is derived from an EMBL/GenBank/DDBJ whole genome shotgun (WGS) entry which is preliminary data.</text>
</comment>
<feature type="compositionally biased region" description="Basic and acidic residues" evidence="9">
    <location>
        <begin position="1"/>
        <end position="13"/>
    </location>
</feature>